<protein>
    <submittedName>
        <fullName evidence="1">Uncharacterized protein</fullName>
    </submittedName>
</protein>
<proteinExistence type="predicted"/>
<gene>
    <name evidence="1" type="ORF">PPRIM_AZ9-3.1.T0680087</name>
</gene>
<evidence type="ECO:0000313" key="1">
    <source>
        <dbReference type="EMBL" id="CAD8082669.1"/>
    </source>
</evidence>
<organism evidence="1 2">
    <name type="scientific">Paramecium primaurelia</name>
    <dbReference type="NCBI Taxonomy" id="5886"/>
    <lineage>
        <taxon>Eukaryota</taxon>
        <taxon>Sar</taxon>
        <taxon>Alveolata</taxon>
        <taxon>Ciliophora</taxon>
        <taxon>Intramacronucleata</taxon>
        <taxon>Oligohymenophorea</taxon>
        <taxon>Peniculida</taxon>
        <taxon>Parameciidae</taxon>
        <taxon>Paramecium</taxon>
    </lineage>
</organism>
<name>A0A8S1MSJ1_PARPR</name>
<keyword evidence="2" id="KW-1185">Reference proteome</keyword>
<dbReference type="Proteomes" id="UP000688137">
    <property type="component" value="Unassembled WGS sequence"/>
</dbReference>
<dbReference type="EMBL" id="CAJJDM010000071">
    <property type="protein sequence ID" value="CAD8082669.1"/>
    <property type="molecule type" value="Genomic_DNA"/>
</dbReference>
<comment type="caution">
    <text evidence="1">The sequence shown here is derived from an EMBL/GenBank/DDBJ whole genome shotgun (WGS) entry which is preliminary data.</text>
</comment>
<evidence type="ECO:0000313" key="2">
    <source>
        <dbReference type="Proteomes" id="UP000688137"/>
    </source>
</evidence>
<sequence length="308" mass="36092">MSLEKRQLSSSKLKFDADYFLNIIEQQEKKRPGSCQPYSSLTYQSTPRKPFYYGKLISSEIVNHQHHTKKSNNSEQKKQLIPSVTQSSSLGVVIPLKTYKSQLQFDKQIILTKQNSSSQNLIKSSLIPNLISKGEKTQIQKLIEKQSILTSSGKYDKQFTQNNQIERIVILNKSRQIPYEKQKQVPLKQYYQNSFDQKRPIIQQMQSNIIISQKKHIIQPQQIEKKQETFNTKQLISQFQENQSQGFNDFPMNSERRNLQQIFSSIQLQLKEAALQAKQNQFYLREIQEQPDDANPSLNQIILYQFQK</sequence>
<reference evidence="1" key="1">
    <citation type="submission" date="2021-01" db="EMBL/GenBank/DDBJ databases">
        <authorList>
            <consortium name="Genoscope - CEA"/>
            <person name="William W."/>
        </authorList>
    </citation>
    <scope>NUCLEOTIDE SEQUENCE</scope>
</reference>
<accession>A0A8S1MSJ1</accession>
<dbReference type="AlphaFoldDB" id="A0A8S1MSJ1"/>